<dbReference type="Proteomes" id="UP000007879">
    <property type="component" value="Unassembled WGS sequence"/>
</dbReference>
<dbReference type="GeneID" id="100639686"/>
<dbReference type="Pfam" id="PF08625">
    <property type="entry name" value="Utp13"/>
    <property type="match status" value="1"/>
</dbReference>
<feature type="repeat" description="WD" evidence="5">
    <location>
        <begin position="544"/>
        <end position="585"/>
    </location>
</feature>
<feature type="repeat" description="WD" evidence="5">
    <location>
        <begin position="360"/>
        <end position="391"/>
    </location>
</feature>
<dbReference type="AlphaFoldDB" id="A0AAN0IV83"/>
<keyword evidence="3" id="KW-0677">Repeat</keyword>
<dbReference type="PRINTS" id="PR00320">
    <property type="entry name" value="GPROTEINBRPT"/>
</dbReference>
<dbReference type="PROSITE" id="PS50294">
    <property type="entry name" value="WD_REPEATS_REGION"/>
    <property type="match status" value="7"/>
</dbReference>
<dbReference type="EnsemblMetazoa" id="XM_019993176.1">
    <property type="protein sequence ID" value="XP_019848735.1"/>
    <property type="gene ID" value="LOC100639686"/>
</dbReference>
<feature type="repeat" description="WD" evidence="5">
    <location>
        <begin position="460"/>
        <end position="501"/>
    </location>
</feature>
<dbReference type="Pfam" id="PF00400">
    <property type="entry name" value="WD40"/>
    <property type="match status" value="8"/>
</dbReference>
<dbReference type="PROSITE" id="PS50082">
    <property type="entry name" value="WD_REPEATS_2"/>
    <property type="match status" value="8"/>
</dbReference>
<dbReference type="InterPro" id="IPR019775">
    <property type="entry name" value="WD40_repeat_CS"/>
</dbReference>
<protein>
    <recommendedName>
        <fullName evidence="6">U3 small nucleolar RNA-associated protein 13 C-terminal domain-containing protein</fullName>
    </recommendedName>
</protein>
<dbReference type="RefSeq" id="XP_019848735.1">
    <property type="nucleotide sequence ID" value="XM_019993176.1"/>
</dbReference>
<evidence type="ECO:0000256" key="3">
    <source>
        <dbReference type="ARBA" id="ARBA00022737"/>
    </source>
</evidence>
<evidence type="ECO:0000313" key="7">
    <source>
        <dbReference type="EnsemblMetazoa" id="XP_019848735.1"/>
    </source>
</evidence>
<dbReference type="InterPro" id="IPR015943">
    <property type="entry name" value="WD40/YVTN_repeat-like_dom_sf"/>
</dbReference>
<evidence type="ECO:0000256" key="2">
    <source>
        <dbReference type="ARBA" id="ARBA00022574"/>
    </source>
</evidence>
<keyword evidence="2 5" id="KW-0853">WD repeat</keyword>
<feature type="repeat" description="WD" evidence="5">
    <location>
        <begin position="93"/>
        <end position="134"/>
    </location>
</feature>
<keyword evidence="8" id="KW-1185">Reference proteome</keyword>
<dbReference type="PROSITE" id="PS00678">
    <property type="entry name" value="WD_REPEATS_1"/>
    <property type="match status" value="2"/>
</dbReference>
<accession>A0AAN0IV83</accession>
<reference evidence="8" key="1">
    <citation type="journal article" date="2010" name="Nature">
        <title>The Amphimedon queenslandica genome and the evolution of animal complexity.</title>
        <authorList>
            <person name="Srivastava M."/>
            <person name="Simakov O."/>
            <person name="Chapman J."/>
            <person name="Fahey B."/>
            <person name="Gauthier M.E."/>
            <person name="Mitros T."/>
            <person name="Richards G.S."/>
            <person name="Conaco C."/>
            <person name="Dacre M."/>
            <person name="Hellsten U."/>
            <person name="Larroux C."/>
            <person name="Putnam N.H."/>
            <person name="Stanke M."/>
            <person name="Adamska M."/>
            <person name="Darling A."/>
            <person name="Degnan S.M."/>
            <person name="Oakley T.H."/>
            <person name="Plachetzki D.C."/>
            <person name="Zhai Y."/>
            <person name="Adamski M."/>
            <person name="Calcino A."/>
            <person name="Cummins S.F."/>
            <person name="Goodstein D.M."/>
            <person name="Harris C."/>
            <person name="Jackson D.J."/>
            <person name="Leys S.P."/>
            <person name="Shu S."/>
            <person name="Woodcroft B.J."/>
            <person name="Vervoort M."/>
            <person name="Kosik K.S."/>
            <person name="Manning G."/>
            <person name="Degnan B.M."/>
            <person name="Rokhsar D.S."/>
        </authorList>
    </citation>
    <scope>NUCLEOTIDE SEQUENCE [LARGE SCALE GENOMIC DNA]</scope>
</reference>
<evidence type="ECO:0000313" key="8">
    <source>
        <dbReference type="Proteomes" id="UP000007879"/>
    </source>
</evidence>
<sequence>MAICYELQHRLNPFYTGGSVKTLSNGSHVISMCHNSIKLVDLSTLATIQSFDEEEDTPITLAVSPDETTLGVAWRSLLIKQYNLITSTCTRQWKGHLGPVVAMDIDSSSSLLATGSADSTIKVWDMSRQYCTHHFRPGVGVVSIVRFHPSKLLLFSSSIDNNIRLWSLQDSKCIQILSGSHVSPVTTLLFLSKEGGDYFISGGRDQVINYWLLNDEKAELLKVLPVYEAVEGLQLIPEEVSGRGSVTVATAGEKGVLKLWDIENGCCLGSLYSLPESTGHVFSDLLYCHALQSLVAVASDHTLLLYSLKDKSVKYFVGNLDEVLDIKCISGDGYDEVAIATNSENLKVYERGAWSQCQLVRGHADVILCVDVNVTNEMIATGSKDKTVRVWRRNPSSGQYEGVATGRGHTMSVTAIAWAKQDNSFLVSGSLDKTIKLWNVKQLLLSKKTNEGSMSAMFTEAAHNKDINSIDVSPNNKLIVTGSHDKTAKIWSVADGKLMGTLKGHRRGVWSVQFSPVDQCVLTSSSDNTLRLWSVSDFSTLKTFEGHSNSILKAIFINKGQAVASVANDGLLKIWSVKTNECLTTLDAHEDKVWSLATPNDGRSLFTGSSDTTVCEWKDVTNEKRTQEKEKQSDFILKEQQLLNLLQDKDYERAVGVAITLDQPNRVLKALTDILSSSGIHSEPFHATIRSLNEEQLSCLLGYVKKWNTNSKYCRVAQSVLHVLLKIKDPDDLSKISNISETLTGLIPYTERHFDRLSRLQQLSTFIDYTWERMSLSDQNH</sequence>
<dbReference type="InterPro" id="IPR001680">
    <property type="entry name" value="WD40_rpt"/>
</dbReference>
<dbReference type="PANTHER" id="PTHR19854">
    <property type="entry name" value="TRANSDUCIN BETA-LIKE 3"/>
    <property type="match status" value="1"/>
</dbReference>
<reference evidence="7" key="2">
    <citation type="submission" date="2024-06" db="UniProtKB">
        <authorList>
            <consortium name="EnsemblMetazoa"/>
        </authorList>
    </citation>
    <scope>IDENTIFICATION</scope>
</reference>
<dbReference type="InterPro" id="IPR013934">
    <property type="entry name" value="Utp13_C"/>
</dbReference>
<dbReference type="GO" id="GO:0032040">
    <property type="term" value="C:small-subunit processome"/>
    <property type="evidence" value="ECO:0007669"/>
    <property type="project" value="InterPro"/>
</dbReference>
<feature type="repeat" description="WD" evidence="5">
    <location>
        <begin position="406"/>
        <end position="441"/>
    </location>
</feature>
<evidence type="ECO:0000259" key="6">
    <source>
        <dbReference type="Pfam" id="PF08625"/>
    </source>
</evidence>
<evidence type="ECO:0000256" key="5">
    <source>
        <dbReference type="PROSITE-ProRule" id="PRU00221"/>
    </source>
</evidence>
<dbReference type="GO" id="GO:0000472">
    <property type="term" value="P:endonucleolytic cleavage to generate mature 5'-end of SSU-rRNA from (SSU-rRNA, 5.8S rRNA, LSU-rRNA)"/>
    <property type="evidence" value="ECO:0007669"/>
    <property type="project" value="TreeGrafter"/>
</dbReference>
<feature type="repeat" description="WD" evidence="5">
    <location>
        <begin position="502"/>
        <end position="543"/>
    </location>
</feature>
<evidence type="ECO:0000256" key="4">
    <source>
        <dbReference type="ARBA" id="ARBA00023242"/>
    </source>
</evidence>
<dbReference type="GO" id="GO:0034511">
    <property type="term" value="F:U3 snoRNA binding"/>
    <property type="evidence" value="ECO:0007669"/>
    <property type="project" value="TreeGrafter"/>
</dbReference>
<dbReference type="GO" id="GO:0030686">
    <property type="term" value="C:90S preribosome"/>
    <property type="evidence" value="ECO:0007669"/>
    <property type="project" value="TreeGrafter"/>
</dbReference>
<dbReference type="Gene3D" id="2.130.10.10">
    <property type="entry name" value="YVTN repeat-like/Quinoprotein amine dehydrogenase"/>
    <property type="match status" value="5"/>
</dbReference>
<dbReference type="GO" id="GO:0000480">
    <property type="term" value="P:endonucleolytic cleavage in 5'-ETS of tricistronic rRNA transcript (SSU-rRNA, 5.8S rRNA, LSU-rRNA)"/>
    <property type="evidence" value="ECO:0007669"/>
    <property type="project" value="TreeGrafter"/>
</dbReference>
<dbReference type="SUPFAM" id="SSF50978">
    <property type="entry name" value="WD40 repeat-like"/>
    <property type="match status" value="2"/>
</dbReference>
<feature type="repeat" description="WD" evidence="5">
    <location>
        <begin position="142"/>
        <end position="176"/>
    </location>
</feature>
<proteinExistence type="predicted"/>
<name>A0AAN0IV83_AMPQE</name>
<organism evidence="7 8">
    <name type="scientific">Amphimedon queenslandica</name>
    <name type="common">Sponge</name>
    <dbReference type="NCBI Taxonomy" id="400682"/>
    <lineage>
        <taxon>Eukaryota</taxon>
        <taxon>Metazoa</taxon>
        <taxon>Porifera</taxon>
        <taxon>Demospongiae</taxon>
        <taxon>Heteroscleromorpha</taxon>
        <taxon>Haplosclerida</taxon>
        <taxon>Niphatidae</taxon>
        <taxon>Amphimedon</taxon>
    </lineage>
</organism>
<dbReference type="KEGG" id="aqu:100639686"/>
<feature type="domain" description="U3 small nucleolar RNA-associated protein 13 C-terminal" evidence="6">
    <location>
        <begin position="639"/>
        <end position="774"/>
    </location>
</feature>
<comment type="subcellular location">
    <subcellularLocation>
        <location evidence="1">Nucleus</location>
        <location evidence="1">Nucleolus</location>
    </subcellularLocation>
</comment>
<dbReference type="InterPro" id="IPR020472">
    <property type="entry name" value="WD40_PAC1"/>
</dbReference>
<dbReference type="InterPro" id="IPR036322">
    <property type="entry name" value="WD40_repeat_dom_sf"/>
</dbReference>
<keyword evidence="4" id="KW-0539">Nucleus</keyword>
<feature type="repeat" description="WD" evidence="5">
    <location>
        <begin position="586"/>
        <end position="618"/>
    </location>
</feature>
<dbReference type="PANTHER" id="PTHR19854:SF15">
    <property type="entry name" value="TRANSDUCIN BETA-LIKE PROTEIN 3"/>
    <property type="match status" value="1"/>
</dbReference>
<dbReference type="CDD" id="cd00200">
    <property type="entry name" value="WD40"/>
    <property type="match status" value="1"/>
</dbReference>
<dbReference type="SMART" id="SM00320">
    <property type="entry name" value="WD40"/>
    <property type="match status" value="13"/>
</dbReference>
<evidence type="ECO:0000256" key="1">
    <source>
        <dbReference type="ARBA" id="ARBA00004604"/>
    </source>
</evidence>